<comment type="caution">
    <text evidence="4">The sequence shown here is derived from an EMBL/GenBank/DDBJ whole genome shotgun (WGS) entry which is preliminary data.</text>
</comment>
<dbReference type="InterPro" id="IPR009057">
    <property type="entry name" value="Homeodomain-like_sf"/>
</dbReference>
<feature type="domain" description="HTH tetR-type" evidence="3">
    <location>
        <begin position="16"/>
        <end position="76"/>
    </location>
</feature>
<dbReference type="InterPro" id="IPR001647">
    <property type="entry name" value="HTH_TetR"/>
</dbReference>
<reference evidence="4 5" key="1">
    <citation type="submission" date="2022-08" db="EMBL/GenBank/DDBJ databases">
        <title>Paenibacillus endoradicis sp. nov., Paenibacillus radicibacter sp. nov and Paenibacillus pararadicis sp. nov., three cold-adapted plant growth-promoting bacteria isolated from root of Larix gmelinii in Great Khingan.</title>
        <authorList>
            <person name="Xue H."/>
        </authorList>
    </citation>
    <scope>NUCLEOTIDE SEQUENCE [LARGE SCALE GENOMIC DNA]</scope>
    <source>
        <strain evidence="4 5">N5-1-1-5</strain>
    </source>
</reference>
<dbReference type="Pfam" id="PF00440">
    <property type="entry name" value="TetR_N"/>
    <property type="match status" value="1"/>
</dbReference>
<dbReference type="PANTHER" id="PTHR30055:SF226">
    <property type="entry name" value="HTH-TYPE TRANSCRIPTIONAL REGULATOR PKSA"/>
    <property type="match status" value="1"/>
</dbReference>
<keyword evidence="1 2" id="KW-0238">DNA-binding</keyword>
<evidence type="ECO:0000313" key="5">
    <source>
        <dbReference type="Proteomes" id="UP001300012"/>
    </source>
</evidence>
<evidence type="ECO:0000259" key="3">
    <source>
        <dbReference type="PROSITE" id="PS50977"/>
    </source>
</evidence>
<accession>A0ABT1YDB9</accession>
<feature type="DNA-binding region" description="H-T-H motif" evidence="2">
    <location>
        <begin position="39"/>
        <end position="58"/>
    </location>
</feature>
<organism evidence="4 5">
    <name type="scientific">Paenibacillus radicis</name>
    <name type="common">ex Xue et al. 2023</name>
    <dbReference type="NCBI Taxonomy" id="2972489"/>
    <lineage>
        <taxon>Bacteria</taxon>
        <taxon>Bacillati</taxon>
        <taxon>Bacillota</taxon>
        <taxon>Bacilli</taxon>
        <taxon>Bacillales</taxon>
        <taxon>Paenibacillaceae</taxon>
        <taxon>Paenibacillus</taxon>
    </lineage>
</organism>
<protein>
    <submittedName>
        <fullName evidence="4">TetR/AcrR family transcriptional regulator</fullName>
    </submittedName>
</protein>
<sequence length="183" mass="20869">MARRSTLDKTASPTQSSRREEILEAAVGVFAEHGYYSTTTAQIAEKVGISQPYVFKLFKNKQELFIASLERAFERTLNCFIQLKASPDELLHKMIIVYEELMLTHHHEIVLQVQAQGIREEPIKQTVREGLSKVRTLVLERFRESGIEDPEVAVSSFMANGMLCHVAAVLDMPEMKPQHKKQK</sequence>
<keyword evidence="5" id="KW-1185">Reference proteome</keyword>
<dbReference type="RefSeq" id="WP_258212802.1">
    <property type="nucleotide sequence ID" value="NZ_JANQBD010000005.1"/>
</dbReference>
<dbReference type="EMBL" id="JANQBD010000005">
    <property type="protein sequence ID" value="MCR8631195.1"/>
    <property type="molecule type" value="Genomic_DNA"/>
</dbReference>
<dbReference type="SUPFAM" id="SSF46689">
    <property type="entry name" value="Homeodomain-like"/>
    <property type="match status" value="1"/>
</dbReference>
<evidence type="ECO:0000256" key="2">
    <source>
        <dbReference type="PROSITE-ProRule" id="PRU00335"/>
    </source>
</evidence>
<dbReference type="PANTHER" id="PTHR30055">
    <property type="entry name" value="HTH-TYPE TRANSCRIPTIONAL REGULATOR RUTR"/>
    <property type="match status" value="1"/>
</dbReference>
<proteinExistence type="predicted"/>
<dbReference type="PRINTS" id="PR00455">
    <property type="entry name" value="HTHTETR"/>
</dbReference>
<gene>
    <name evidence="4" type="ORF">NV381_08280</name>
</gene>
<dbReference type="InterPro" id="IPR050109">
    <property type="entry name" value="HTH-type_TetR-like_transc_reg"/>
</dbReference>
<evidence type="ECO:0000313" key="4">
    <source>
        <dbReference type="EMBL" id="MCR8631195.1"/>
    </source>
</evidence>
<dbReference type="Gene3D" id="1.10.357.10">
    <property type="entry name" value="Tetracycline Repressor, domain 2"/>
    <property type="match status" value="1"/>
</dbReference>
<evidence type="ECO:0000256" key="1">
    <source>
        <dbReference type="ARBA" id="ARBA00023125"/>
    </source>
</evidence>
<name>A0ABT1YDB9_9BACL</name>
<dbReference type="Proteomes" id="UP001300012">
    <property type="component" value="Unassembled WGS sequence"/>
</dbReference>
<dbReference type="PROSITE" id="PS50977">
    <property type="entry name" value="HTH_TETR_2"/>
    <property type="match status" value="1"/>
</dbReference>